<sequence>MEQTLQTFITQGVFAFMITFVRIGAAATIMPGIGDSFVPQNIRLYFAVSLSFVLMPLVMPFLPNPVPSTVMLLVLIASEFIVGIFIGTVARILMSALDTAGMIISMQSGLGNAQVFNPSMATQGSLVGALLSVTGVVLIFVTNMHHLLIYGLIGSYEVFPVGQIPDTGSMAELISKAVAGSFMVGIQIAAPFIVLSMMLYIGMGVLSRLMPQVQVFMLSLPLQITLSLLTLMLSFSAAMLFWLTKFDEGMMFFFGGG</sequence>
<dbReference type="PRINTS" id="PR00953">
    <property type="entry name" value="TYPE3IMRPROT"/>
</dbReference>
<keyword evidence="8 10" id="KW-0975">Bacterial flagellum</keyword>
<evidence type="ECO:0000313" key="11">
    <source>
        <dbReference type="EMBL" id="QQG35853.1"/>
    </source>
</evidence>
<evidence type="ECO:0000256" key="4">
    <source>
        <dbReference type="ARBA" id="ARBA00022475"/>
    </source>
</evidence>
<feature type="transmembrane region" description="Helical" evidence="10">
    <location>
        <begin position="222"/>
        <end position="243"/>
    </location>
</feature>
<feature type="transmembrane region" description="Helical" evidence="10">
    <location>
        <begin position="44"/>
        <end position="63"/>
    </location>
</feature>
<feature type="transmembrane region" description="Helical" evidence="10">
    <location>
        <begin position="12"/>
        <end position="32"/>
    </location>
</feature>
<keyword evidence="7 10" id="KW-0472">Membrane</keyword>
<evidence type="ECO:0000256" key="6">
    <source>
        <dbReference type="ARBA" id="ARBA00022989"/>
    </source>
</evidence>
<keyword evidence="11" id="KW-0282">Flagellum</keyword>
<dbReference type="InterPro" id="IPR002010">
    <property type="entry name" value="T3SS_IM_R"/>
</dbReference>
<comment type="similarity">
    <text evidence="2 10">Belongs to the FliR/MopE/SpaR family.</text>
</comment>
<reference evidence="11 12" key="1">
    <citation type="submission" date="2020-07" db="EMBL/GenBank/DDBJ databases">
        <title>Huge and variable diversity of episymbiotic CPR bacteria and DPANN archaea in groundwater ecosystems.</title>
        <authorList>
            <person name="He C.Y."/>
            <person name="Keren R."/>
            <person name="Whittaker M."/>
            <person name="Farag I.F."/>
            <person name="Doudna J."/>
            <person name="Cate J.H.D."/>
            <person name="Banfield J.F."/>
        </authorList>
    </citation>
    <scope>NUCLEOTIDE SEQUENCE [LARGE SCALE GENOMIC DNA]</scope>
    <source>
        <strain evidence="11">NC_groundwater_70_Ag_B-0.1um_54_66</strain>
    </source>
</reference>
<dbReference type="GO" id="GO:0006605">
    <property type="term" value="P:protein targeting"/>
    <property type="evidence" value="ECO:0007669"/>
    <property type="project" value="UniProtKB-UniRule"/>
</dbReference>
<evidence type="ECO:0000256" key="10">
    <source>
        <dbReference type="RuleBase" id="RU362071"/>
    </source>
</evidence>
<evidence type="ECO:0000256" key="9">
    <source>
        <dbReference type="NCBIfam" id="TIGR01400"/>
    </source>
</evidence>
<evidence type="ECO:0000313" key="12">
    <source>
        <dbReference type="Proteomes" id="UP000595362"/>
    </source>
</evidence>
<comment type="subcellular location">
    <subcellularLocation>
        <location evidence="10">Cell membrane</location>
        <topology evidence="10">Multi-pass membrane protein</topology>
    </subcellularLocation>
    <subcellularLocation>
        <location evidence="10">Bacterial flagellum basal body</location>
    </subcellularLocation>
</comment>
<dbReference type="Proteomes" id="UP000595362">
    <property type="component" value="Chromosome"/>
</dbReference>
<dbReference type="PANTHER" id="PTHR30065:SF8">
    <property type="entry name" value="FLAGELLAR BIOSYNTHETIC PROTEIN FLIR"/>
    <property type="match status" value="1"/>
</dbReference>
<gene>
    <name evidence="11" type="primary">fliR</name>
    <name evidence="11" type="ORF">HYS17_10175</name>
</gene>
<keyword evidence="5 10" id="KW-0812">Transmembrane</keyword>
<dbReference type="AlphaFoldDB" id="A0A7T5UHQ6"/>
<protein>
    <recommendedName>
        <fullName evidence="3 9">Flagellar biosynthetic protein FliR</fullName>
    </recommendedName>
</protein>
<evidence type="ECO:0000256" key="7">
    <source>
        <dbReference type="ARBA" id="ARBA00023136"/>
    </source>
</evidence>
<keyword evidence="6 10" id="KW-1133">Transmembrane helix</keyword>
<accession>A0A7T5UHQ6</accession>
<dbReference type="Pfam" id="PF01311">
    <property type="entry name" value="Bac_export_1"/>
    <property type="match status" value="1"/>
</dbReference>
<dbReference type="GO" id="GO:0005886">
    <property type="term" value="C:plasma membrane"/>
    <property type="evidence" value="ECO:0007669"/>
    <property type="project" value="UniProtKB-SubCell"/>
</dbReference>
<keyword evidence="11" id="KW-0966">Cell projection</keyword>
<organism evidence="11 12">
    <name type="scientific">Micavibrio aeruginosavorus</name>
    <dbReference type="NCBI Taxonomy" id="349221"/>
    <lineage>
        <taxon>Bacteria</taxon>
        <taxon>Pseudomonadati</taxon>
        <taxon>Bdellovibrionota</taxon>
        <taxon>Bdellovibrionia</taxon>
        <taxon>Bdellovibrionales</taxon>
        <taxon>Pseudobdellovibrionaceae</taxon>
        <taxon>Micavibrio</taxon>
    </lineage>
</organism>
<dbReference type="GO" id="GO:0009425">
    <property type="term" value="C:bacterial-type flagellum basal body"/>
    <property type="evidence" value="ECO:0007669"/>
    <property type="project" value="UniProtKB-SubCell"/>
</dbReference>
<dbReference type="InterPro" id="IPR006303">
    <property type="entry name" value="FliR"/>
</dbReference>
<feature type="transmembrane region" description="Helical" evidence="10">
    <location>
        <begin position="177"/>
        <end position="202"/>
    </location>
</feature>
<evidence type="ECO:0000256" key="3">
    <source>
        <dbReference type="ARBA" id="ARBA00021717"/>
    </source>
</evidence>
<evidence type="ECO:0000256" key="8">
    <source>
        <dbReference type="ARBA" id="ARBA00023143"/>
    </source>
</evidence>
<proteinExistence type="inferred from homology"/>
<evidence type="ECO:0000256" key="1">
    <source>
        <dbReference type="ARBA" id="ARBA00002578"/>
    </source>
</evidence>
<evidence type="ECO:0000256" key="5">
    <source>
        <dbReference type="ARBA" id="ARBA00022692"/>
    </source>
</evidence>
<dbReference type="EMBL" id="CP066681">
    <property type="protein sequence ID" value="QQG35853.1"/>
    <property type="molecule type" value="Genomic_DNA"/>
</dbReference>
<keyword evidence="11" id="KW-0969">Cilium</keyword>
<name>A0A7T5UHQ6_9BACT</name>
<feature type="transmembrane region" description="Helical" evidence="10">
    <location>
        <begin position="115"/>
        <end position="141"/>
    </location>
</feature>
<dbReference type="PANTHER" id="PTHR30065">
    <property type="entry name" value="FLAGELLAR BIOSYNTHETIC PROTEIN FLIR"/>
    <property type="match status" value="1"/>
</dbReference>
<dbReference type="GO" id="GO:0044780">
    <property type="term" value="P:bacterial-type flagellum assembly"/>
    <property type="evidence" value="ECO:0007669"/>
    <property type="project" value="UniProtKB-UniRule"/>
</dbReference>
<comment type="function">
    <text evidence="1 10">Role in flagellar biosynthesis.</text>
</comment>
<feature type="transmembrane region" description="Helical" evidence="10">
    <location>
        <begin position="69"/>
        <end position="94"/>
    </location>
</feature>
<evidence type="ECO:0000256" key="2">
    <source>
        <dbReference type="ARBA" id="ARBA00009772"/>
    </source>
</evidence>
<keyword evidence="4 10" id="KW-1003">Cell membrane</keyword>
<dbReference type="NCBIfam" id="TIGR01400">
    <property type="entry name" value="fliR"/>
    <property type="match status" value="1"/>
</dbReference>